<keyword evidence="3" id="KW-1185">Reference proteome</keyword>
<dbReference type="Gramene" id="LPERR04G04330.1">
    <property type="protein sequence ID" value="LPERR04G04330.1"/>
    <property type="gene ID" value="LPERR04G04330"/>
</dbReference>
<reference evidence="2" key="3">
    <citation type="submission" date="2015-04" db="UniProtKB">
        <authorList>
            <consortium name="EnsemblPlants"/>
        </authorList>
    </citation>
    <scope>IDENTIFICATION</scope>
</reference>
<name>A0A0D9W380_9ORYZ</name>
<organism evidence="2 3">
    <name type="scientific">Leersia perrieri</name>
    <dbReference type="NCBI Taxonomy" id="77586"/>
    <lineage>
        <taxon>Eukaryota</taxon>
        <taxon>Viridiplantae</taxon>
        <taxon>Streptophyta</taxon>
        <taxon>Embryophyta</taxon>
        <taxon>Tracheophyta</taxon>
        <taxon>Spermatophyta</taxon>
        <taxon>Magnoliopsida</taxon>
        <taxon>Liliopsida</taxon>
        <taxon>Poales</taxon>
        <taxon>Poaceae</taxon>
        <taxon>BOP clade</taxon>
        <taxon>Oryzoideae</taxon>
        <taxon>Oryzeae</taxon>
        <taxon>Oryzinae</taxon>
        <taxon>Leersia</taxon>
    </lineage>
</organism>
<accession>A0A0D9W380</accession>
<reference evidence="2 3" key="1">
    <citation type="submission" date="2012-08" db="EMBL/GenBank/DDBJ databases">
        <title>Oryza genome evolution.</title>
        <authorList>
            <person name="Wing R.A."/>
        </authorList>
    </citation>
    <scope>NUCLEOTIDE SEQUENCE</scope>
</reference>
<protein>
    <submittedName>
        <fullName evidence="2">Uncharacterized protein</fullName>
    </submittedName>
</protein>
<dbReference type="EnsemblPlants" id="LPERR04G04330.1">
    <property type="protein sequence ID" value="LPERR04G04330.1"/>
    <property type="gene ID" value="LPERR04G04330"/>
</dbReference>
<dbReference type="Proteomes" id="UP000032180">
    <property type="component" value="Chromosome 4"/>
</dbReference>
<dbReference type="HOGENOM" id="CLU_2708396_0_0_1"/>
<feature type="compositionally biased region" description="Basic residues" evidence="1">
    <location>
        <begin position="42"/>
        <end position="62"/>
    </location>
</feature>
<feature type="region of interest" description="Disordered" evidence="1">
    <location>
        <begin position="42"/>
        <end position="73"/>
    </location>
</feature>
<evidence type="ECO:0000256" key="1">
    <source>
        <dbReference type="SAM" id="MobiDB-lite"/>
    </source>
</evidence>
<reference evidence="3" key="2">
    <citation type="submission" date="2013-12" db="EMBL/GenBank/DDBJ databases">
        <authorList>
            <person name="Yu Y."/>
            <person name="Lee S."/>
            <person name="de Baynast K."/>
            <person name="Wissotski M."/>
            <person name="Liu L."/>
            <person name="Talag J."/>
            <person name="Goicoechea J."/>
            <person name="Angelova A."/>
            <person name="Jetty R."/>
            <person name="Kudrna D."/>
            <person name="Golser W."/>
            <person name="Rivera L."/>
            <person name="Zhang J."/>
            <person name="Wing R."/>
        </authorList>
    </citation>
    <scope>NUCLEOTIDE SEQUENCE</scope>
</reference>
<proteinExistence type="predicted"/>
<dbReference type="AlphaFoldDB" id="A0A0D9W380"/>
<evidence type="ECO:0000313" key="2">
    <source>
        <dbReference type="EnsemblPlants" id="LPERR04G04330.1"/>
    </source>
</evidence>
<sequence>MATELLERGLATAGLEAARRSRSRGSALALAGLELSRAWRGNHPRAHASRGIRPRHRLRRTRPYNGVDLVGAA</sequence>
<evidence type="ECO:0000313" key="3">
    <source>
        <dbReference type="Proteomes" id="UP000032180"/>
    </source>
</evidence>